<feature type="transmembrane region" description="Helical" evidence="1">
    <location>
        <begin position="57"/>
        <end position="80"/>
    </location>
</feature>
<protein>
    <submittedName>
        <fullName evidence="2">Uncharacterized protein</fullName>
    </submittedName>
</protein>
<comment type="caution">
    <text evidence="2">The sequence shown here is derived from an EMBL/GenBank/DDBJ whole genome shotgun (WGS) entry which is preliminary data.</text>
</comment>
<keyword evidence="1" id="KW-0812">Transmembrane</keyword>
<sequence>MMAGFGLLWWLAGTGGLSAGVSPVLMGLGAVAAVVLFVASARRLNRTGEQEMFQRTGRVFMLVNLGQVAGIFVVVAVANLLDAQTWIPPMITVVVGIHFLPLAKAFGMPEFRWIAWIFVAVAVLGACLAAIGLPLPVTLGTVGIACALVLWGYVGWLLRIGPATAAGDR</sequence>
<feature type="transmembrane region" description="Helical" evidence="1">
    <location>
        <begin position="113"/>
        <end position="133"/>
    </location>
</feature>
<name>A0A562URQ4_9ACTN</name>
<proteinExistence type="predicted"/>
<organism evidence="2 3">
    <name type="scientific">Stackebrandtia albiflava</name>
    <dbReference type="NCBI Taxonomy" id="406432"/>
    <lineage>
        <taxon>Bacteria</taxon>
        <taxon>Bacillati</taxon>
        <taxon>Actinomycetota</taxon>
        <taxon>Actinomycetes</taxon>
        <taxon>Glycomycetales</taxon>
        <taxon>Glycomycetaceae</taxon>
        <taxon>Stackebrandtia</taxon>
    </lineage>
</organism>
<dbReference type="Proteomes" id="UP000321617">
    <property type="component" value="Unassembled WGS sequence"/>
</dbReference>
<feature type="transmembrane region" description="Helical" evidence="1">
    <location>
        <begin position="28"/>
        <end position="45"/>
    </location>
</feature>
<dbReference type="AlphaFoldDB" id="A0A562URQ4"/>
<feature type="transmembrane region" description="Helical" evidence="1">
    <location>
        <begin position="86"/>
        <end position="106"/>
    </location>
</feature>
<evidence type="ECO:0000256" key="1">
    <source>
        <dbReference type="SAM" id="Phobius"/>
    </source>
</evidence>
<evidence type="ECO:0000313" key="2">
    <source>
        <dbReference type="EMBL" id="TWJ08296.1"/>
    </source>
</evidence>
<dbReference type="EMBL" id="VLLL01000008">
    <property type="protein sequence ID" value="TWJ08296.1"/>
    <property type="molecule type" value="Genomic_DNA"/>
</dbReference>
<keyword evidence="3" id="KW-1185">Reference proteome</keyword>
<reference evidence="2 3" key="1">
    <citation type="journal article" date="2013" name="Stand. Genomic Sci.">
        <title>Genomic Encyclopedia of Type Strains, Phase I: The one thousand microbial genomes (KMG-I) project.</title>
        <authorList>
            <person name="Kyrpides N.C."/>
            <person name="Woyke T."/>
            <person name="Eisen J.A."/>
            <person name="Garrity G."/>
            <person name="Lilburn T.G."/>
            <person name="Beck B.J."/>
            <person name="Whitman W.B."/>
            <person name="Hugenholtz P."/>
            <person name="Klenk H.P."/>
        </authorList>
    </citation>
    <scope>NUCLEOTIDE SEQUENCE [LARGE SCALE GENOMIC DNA]</scope>
    <source>
        <strain evidence="2 3">DSM 45044</strain>
    </source>
</reference>
<keyword evidence="1" id="KW-1133">Transmembrane helix</keyword>
<accession>A0A562URQ4</accession>
<feature type="transmembrane region" description="Helical" evidence="1">
    <location>
        <begin position="139"/>
        <end position="158"/>
    </location>
</feature>
<keyword evidence="1" id="KW-0472">Membrane</keyword>
<gene>
    <name evidence="2" type="ORF">LX16_4521</name>
</gene>
<evidence type="ECO:0000313" key="3">
    <source>
        <dbReference type="Proteomes" id="UP000321617"/>
    </source>
</evidence>